<dbReference type="Proteomes" id="UP000095706">
    <property type="component" value="Unassembled WGS sequence"/>
</dbReference>
<dbReference type="EMBL" id="CYYV01000002">
    <property type="protein sequence ID" value="CUN57791.1"/>
    <property type="molecule type" value="Genomic_DNA"/>
</dbReference>
<accession>A0A173Y0V2</accession>
<gene>
    <name evidence="1" type="ORF">ERS852406_00390</name>
</gene>
<reference evidence="1 2" key="1">
    <citation type="submission" date="2015-09" db="EMBL/GenBank/DDBJ databases">
        <authorList>
            <consortium name="Pathogen Informatics"/>
        </authorList>
    </citation>
    <scope>NUCLEOTIDE SEQUENCE [LARGE SCALE GENOMIC DNA]</scope>
    <source>
        <strain evidence="1 2">2789STDY5608849</strain>
    </source>
</reference>
<proteinExistence type="predicted"/>
<protein>
    <recommendedName>
        <fullName evidence="3">Type IV secretory pathway, VirB4 components</fullName>
    </recommendedName>
</protein>
<name>A0A173Y0V2_9FIRM</name>
<evidence type="ECO:0000313" key="1">
    <source>
        <dbReference type="EMBL" id="CUN57791.1"/>
    </source>
</evidence>
<dbReference type="RefSeq" id="WP_055226106.1">
    <property type="nucleotide sequence ID" value="NZ_CAXSRP010000008.1"/>
</dbReference>
<organism evidence="1 2">
    <name type="scientific">Fusicatenibacter saccharivorans</name>
    <dbReference type="NCBI Taxonomy" id="1150298"/>
    <lineage>
        <taxon>Bacteria</taxon>
        <taxon>Bacillati</taxon>
        <taxon>Bacillota</taxon>
        <taxon>Clostridia</taxon>
        <taxon>Lachnospirales</taxon>
        <taxon>Lachnospiraceae</taxon>
        <taxon>Fusicatenibacter</taxon>
    </lineage>
</organism>
<dbReference type="AlphaFoldDB" id="A0A173Y0V2"/>
<sequence>MSNKGMIIRECEHLNSARRVLEGRIDCDMFFRSICGDLLITGMEAGNKEMVLSLVRACMEKRDVSTIVLTSHQELAALIQQDQNRRKSGAVRVSWPAEKNYHPFYGMSAQQMLRFVCMTAEEMGYSSMAGQVMIYAAAVLNIVSTEYPVSLPAVVKLLEEDDDFISELALQQGLSNVIADNIRANHEAGIVFRRLLERLEEIFENIYVTGSDTKYNLQSGCKEKLDGMVIYASSGSQRIFNAYLKEEIFQTLKDVPKIRILLDEMEFADENDELMRYIMQLKRQGRIELIVISQNVKESMKGNADLDFANVVLFQHGTPAATEEISKALFGTYQYHKPMPNAVKPPALLFTFQRAVNWQIQSEERLRVRSEDLSARPGIFGRQSDYLAVKTTANNNIYFIHTADFLKNTGYGLTVV</sequence>
<evidence type="ECO:0000313" key="2">
    <source>
        <dbReference type="Proteomes" id="UP000095706"/>
    </source>
</evidence>
<evidence type="ECO:0008006" key="3">
    <source>
        <dbReference type="Google" id="ProtNLM"/>
    </source>
</evidence>